<accession>A0A9N8YLM0</accession>
<gene>
    <name evidence="1" type="ORF">FCALED_LOCUS581</name>
</gene>
<dbReference type="AlphaFoldDB" id="A0A9N8YLM0"/>
<dbReference type="Gene3D" id="1.10.30.10">
    <property type="entry name" value="High mobility group box domain"/>
    <property type="match status" value="1"/>
</dbReference>
<protein>
    <submittedName>
        <fullName evidence="1">12601_t:CDS:1</fullName>
    </submittedName>
</protein>
<dbReference type="InterPro" id="IPR036910">
    <property type="entry name" value="HMG_box_dom_sf"/>
</dbReference>
<dbReference type="EMBL" id="CAJVPQ010000058">
    <property type="protein sequence ID" value="CAG8441600.1"/>
    <property type="molecule type" value="Genomic_DNA"/>
</dbReference>
<name>A0A9N8YLM0_9GLOM</name>
<evidence type="ECO:0000313" key="2">
    <source>
        <dbReference type="Proteomes" id="UP000789570"/>
    </source>
</evidence>
<organism evidence="1 2">
    <name type="scientific">Funneliformis caledonium</name>
    <dbReference type="NCBI Taxonomy" id="1117310"/>
    <lineage>
        <taxon>Eukaryota</taxon>
        <taxon>Fungi</taxon>
        <taxon>Fungi incertae sedis</taxon>
        <taxon>Mucoromycota</taxon>
        <taxon>Glomeromycotina</taxon>
        <taxon>Glomeromycetes</taxon>
        <taxon>Glomerales</taxon>
        <taxon>Glomeraceae</taxon>
        <taxon>Funneliformis</taxon>
    </lineage>
</organism>
<dbReference type="OrthoDB" id="2329796at2759"/>
<evidence type="ECO:0000313" key="1">
    <source>
        <dbReference type="EMBL" id="CAG8441600.1"/>
    </source>
</evidence>
<keyword evidence="2" id="KW-1185">Reference proteome</keyword>
<proteinExistence type="predicted"/>
<comment type="caution">
    <text evidence="1">The sequence shown here is derived from an EMBL/GenBank/DDBJ whole genome shotgun (WGS) entry which is preliminary data.</text>
</comment>
<reference evidence="1" key="1">
    <citation type="submission" date="2021-06" db="EMBL/GenBank/DDBJ databases">
        <authorList>
            <person name="Kallberg Y."/>
            <person name="Tangrot J."/>
            <person name="Rosling A."/>
        </authorList>
    </citation>
    <scope>NUCLEOTIDE SEQUENCE</scope>
    <source>
        <strain evidence="1">UK204</strain>
    </source>
</reference>
<sequence length="443" mass="51348">MSKLKNNLDYFTVDNIITLRREKYKTDIDNAIQSLKYEIDNNDMEIYVIKYSKNVERNRDGKIKRPSNSNILYTNTLNKHLDQVVEKICEDHQVKRCMKMPLSKKFSKIIWEELKEEQKYTDFFKKLATKIKDAHAKKNPGYVYKPNRNKNKHTIIKQYRPKNDDHLPRETKNSSSTAHLQAQSITIAPNDCVDNPQQMESAQAQVMPQESMNKSSKAHLQSQRFNMSPNDSQLMEIAQAQVMTNESMNNSNAHLQSQRFNISNDHVRQMSSAQVQIMSHNFSNTNLQSQSFNHVDHSQQMSSTQAVSQEPIHNQNTQIQSQIFNISPNDHVDHSQQMNGAQVQVMSHESMNNSSNTHLQAQGNDHIGTTQRTYVNGQGVYDSENFLDEPILPEFNEKTIPKELYVKPFSIHNDILMQQFPFDDHQGEYNHLNGNDLFIPNYS</sequence>
<dbReference type="Proteomes" id="UP000789570">
    <property type="component" value="Unassembled WGS sequence"/>
</dbReference>